<reference evidence="3" key="2">
    <citation type="submission" date="2023-11" db="UniProtKB">
        <authorList>
            <consortium name="WormBaseParasite"/>
        </authorList>
    </citation>
    <scope>IDENTIFICATION</scope>
</reference>
<name>A0AA85J121_TRIRE</name>
<evidence type="ECO:0008006" key="4">
    <source>
        <dbReference type="Google" id="ProtNLM"/>
    </source>
</evidence>
<reference evidence="2" key="1">
    <citation type="submission" date="2022-06" db="EMBL/GenBank/DDBJ databases">
        <authorList>
            <person name="Berger JAMES D."/>
            <person name="Berger JAMES D."/>
        </authorList>
    </citation>
    <scope>NUCLEOTIDE SEQUENCE [LARGE SCALE GENOMIC DNA]</scope>
</reference>
<keyword evidence="1" id="KW-0732">Signal</keyword>
<dbReference type="AlphaFoldDB" id="A0AA85J121"/>
<accession>A0AA85J121</accession>
<protein>
    <recommendedName>
        <fullName evidence="4">Secreted protein</fullName>
    </recommendedName>
</protein>
<evidence type="ECO:0000256" key="1">
    <source>
        <dbReference type="SAM" id="SignalP"/>
    </source>
</evidence>
<evidence type="ECO:0000313" key="3">
    <source>
        <dbReference type="WBParaSite" id="TREG1_116270.1"/>
    </source>
</evidence>
<dbReference type="WBParaSite" id="TREG1_116270.1">
    <property type="protein sequence ID" value="TREG1_116270.1"/>
    <property type="gene ID" value="TREG1_116270"/>
</dbReference>
<feature type="signal peptide" evidence="1">
    <location>
        <begin position="1"/>
        <end position="25"/>
    </location>
</feature>
<organism evidence="2 3">
    <name type="scientific">Trichobilharzia regenti</name>
    <name type="common">Nasal bird schistosome</name>
    <dbReference type="NCBI Taxonomy" id="157069"/>
    <lineage>
        <taxon>Eukaryota</taxon>
        <taxon>Metazoa</taxon>
        <taxon>Spiralia</taxon>
        <taxon>Lophotrochozoa</taxon>
        <taxon>Platyhelminthes</taxon>
        <taxon>Trematoda</taxon>
        <taxon>Digenea</taxon>
        <taxon>Strigeidida</taxon>
        <taxon>Schistosomatoidea</taxon>
        <taxon>Schistosomatidae</taxon>
        <taxon>Trichobilharzia</taxon>
    </lineage>
</organism>
<keyword evidence="2" id="KW-1185">Reference proteome</keyword>
<sequence length="97" mass="11510">MNHFTLTFCALIFCFLLMCIQTTEAGFILEWLCDFGLTIFCDRKIGKVLREYYSCQRKLNYNTEAMHSGIQLAKMFDTNRSYLSIIHIPLRLYPYDM</sequence>
<proteinExistence type="predicted"/>
<feature type="chain" id="PRO_5041684768" description="Secreted protein" evidence="1">
    <location>
        <begin position="26"/>
        <end position="97"/>
    </location>
</feature>
<evidence type="ECO:0000313" key="2">
    <source>
        <dbReference type="Proteomes" id="UP000050795"/>
    </source>
</evidence>
<dbReference type="Proteomes" id="UP000050795">
    <property type="component" value="Unassembled WGS sequence"/>
</dbReference>